<dbReference type="OrthoDB" id="45365at2759"/>
<evidence type="ECO:0000256" key="1">
    <source>
        <dbReference type="ARBA" id="ARBA00022441"/>
    </source>
</evidence>
<gene>
    <name evidence="3" type="ORF">SHERM_27938</name>
</gene>
<dbReference type="PANTHER" id="PTHR46344:SF1">
    <property type="entry name" value="OS02G0504900 PROTEIN"/>
    <property type="match status" value="1"/>
</dbReference>
<organism evidence="3 4">
    <name type="scientific">Striga hermonthica</name>
    <name type="common">Purple witchweed</name>
    <name type="synonym">Buchnera hermonthica</name>
    <dbReference type="NCBI Taxonomy" id="68872"/>
    <lineage>
        <taxon>Eukaryota</taxon>
        <taxon>Viridiplantae</taxon>
        <taxon>Streptophyta</taxon>
        <taxon>Embryophyta</taxon>
        <taxon>Tracheophyta</taxon>
        <taxon>Spermatophyta</taxon>
        <taxon>Magnoliopsida</taxon>
        <taxon>eudicotyledons</taxon>
        <taxon>Gunneridae</taxon>
        <taxon>Pentapetalae</taxon>
        <taxon>asterids</taxon>
        <taxon>lamiids</taxon>
        <taxon>Lamiales</taxon>
        <taxon>Orobanchaceae</taxon>
        <taxon>Buchnereae</taxon>
        <taxon>Striga</taxon>
    </lineage>
</organism>
<dbReference type="PANTHER" id="PTHR46344">
    <property type="entry name" value="OS02G0202900 PROTEIN"/>
    <property type="match status" value="1"/>
</dbReference>
<dbReference type="Proteomes" id="UP001153555">
    <property type="component" value="Unassembled WGS sequence"/>
</dbReference>
<accession>A0A9N7NIX1</accession>
<dbReference type="InterPro" id="IPR015915">
    <property type="entry name" value="Kelch-typ_b-propeller"/>
</dbReference>
<dbReference type="EMBL" id="CACSLK010027837">
    <property type="protein sequence ID" value="CAA0832664.1"/>
    <property type="molecule type" value="Genomic_DNA"/>
</dbReference>
<evidence type="ECO:0000313" key="4">
    <source>
        <dbReference type="Proteomes" id="UP001153555"/>
    </source>
</evidence>
<proteinExistence type="predicted"/>
<evidence type="ECO:0000313" key="3">
    <source>
        <dbReference type="EMBL" id="CAA0832664.1"/>
    </source>
</evidence>
<reference evidence="3" key="1">
    <citation type="submission" date="2019-12" db="EMBL/GenBank/DDBJ databases">
        <authorList>
            <person name="Scholes J."/>
        </authorList>
    </citation>
    <scope>NUCLEOTIDE SEQUENCE</scope>
</reference>
<dbReference type="Pfam" id="PF01344">
    <property type="entry name" value="Kelch_1"/>
    <property type="match status" value="2"/>
</dbReference>
<dbReference type="Gene3D" id="2.120.10.80">
    <property type="entry name" value="Kelch-type beta propeller"/>
    <property type="match status" value="1"/>
</dbReference>
<dbReference type="SUPFAM" id="SSF117281">
    <property type="entry name" value="Kelch motif"/>
    <property type="match status" value="1"/>
</dbReference>
<dbReference type="InterPro" id="IPR006652">
    <property type="entry name" value="Kelch_1"/>
</dbReference>
<sequence length="162" mass="17915">MLKGKSHWEVQDCLGNKHRRLPAMPGPVKAEFRVVALNGKLLVIARYSVVEGTGSVSADVYQFHPCLYRWSKLVSMNVARYDFACAEVDGRVYADGGCGAKGESFSCAEVYDPDANAWAPIEGLRRPRWGCFAYGFEGRVYVMGGWSSFTIGNSRSVEVYSP</sequence>
<name>A0A9N7NIX1_STRHE</name>
<dbReference type="AlphaFoldDB" id="A0A9N7NIX1"/>
<protein>
    <submittedName>
        <fullName evidence="3">F-box/kelch-repeat protein</fullName>
    </submittedName>
</protein>
<keyword evidence="2" id="KW-0677">Repeat</keyword>
<comment type="caution">
    <text evidence="3">The sequence shown here is derived from an EMBL/GenBank/DDBJ whole genome shotgun (WGS) entry which is preliminary data.</text>
</comment>
<evidence type="ECO:0000256" key="2">
    <source>
        <dbReference type="ARBA" id="ARBA00022737"/>
    </source>
</evidence>
<keyword evidence="4" id="KW-1185">Reference proteome</keyword>
<keyword evidence="1" id="KW-0880">Kelch repeat</keyword>